<organism evidence="2 3">
    <name type="scientific">Cyclocybe aegerita</name>
    <name type="common">Black poplar mushroom</name>
    <name type="synonym">Agrocybe aegerita</name>
    <dbReference type="NCBI Taxonomy" id="1973307"/>
    <lineage>
        <taxon>Eukaryota</taxon>
        <taxon>Fungi</taxon>
        <taxon>Dikarya</taxon>
        <taxon>Basidiomycota</taxon>
        <taxon>Agaricomycotina</taxon>
        <taxon>Agaricomycetes</taxon>
        <taxon>Agaricomycetidae</taxon>
        <taxon>Agaricales</taxon>
        <taxon>Agaricineae</taxon>
        <taxon>Bolbitiaceae</taxon>
        <taxon>Cyclocybe</taxon>
    </lineage>
</organism>
<dbReference type="InterPro" id="IPR036397">
    <property type="entry name" value="RNaseH_sf"/>
</dbReference>
<keyword evidence="1" id="KW-0472">Membrane</keyword>
<keyword evidence="3" id="KW-1185">Reference proteome</keyword>
<gene>
    <name evidence="2" type="ORF">AAE3_LOCUS9825</name>
</gene>
<dbReference type="EMBL" id="CACVBS010000061">
    <property type="protein sequence ID" value="CAA7267581.1"/>
    <property type="molecule type" value="Genomic_DNA"/>
</dbReference>
<dbReference type="Gene3D" id="3.30.420.10">
    <property type="entry name" value="Ribonuclease H-like superfamily/Ribonuclease H"/>
    <property type="match status" value="1"/>
</dbReference>
<name>A0A8S0XX92_CYCAE</name>
<proteinExistence type="predicted"/>
<evidence type="ECO:0000313" key="2">
    <source>
        <dbReference type="EMBL" id="CAA7267581.1"/>
    </source>
</evidence>
<dbReference type="InterPro" id="IPR012337">
    <property type="entry name" value="RNaseH-like_sf"/>
</dbReference>
<reference evidence="2 3" key="1">
    <citation type="submission" date="2020-01" db="EMBL/GenBank/DDBJ databases">
        <authorList>
            <person name="Gupta K D."/>
        </authorList>
    </citation>
    <scope>NUCLEOTIDE SEQUENCE [LARGE SCALE GENOMIC DNA]</scope>
</reference>
<evidence type="ECO:0008006" key="4">
    <source>
        <dbReference type="Google" id="ProtNLM"/>
    </source>
</evidence>
<dbReference type="OrthoDB" id="3270380at2759"/>
<evidence type="ECO:0000313" key="3">
    <source>
        <dbReference type="Proteomes" id="UP000467700"/>
    </source>
</evidence>
<sequence length="644" mass="71350">MPIEALCEAYSNDEDRAGNPAFDAVQQDLHITVEEITASYLLGPPNILLVVMGISHAIISGSYALLVFFHGTFIPQDLDIYVPVQWVHILKAYIVERGWKENDDHKDTAYDMASVLDVLLFKHPQSNRTINVIISCTSSAIQPIVEFHSTLVMNYIALDGPATPGDGGGGHGARNKGTMNQLKRMQRKAALWITGAFRTSPTGGLEALAGLIPVHLMLKKLATRAVYRVATLSDTHPLRSMMGEGLLKRAAPHARSAALMTPAMRGKRCSMAARSLSTDTTSAPPTASLKSTVMEVDERVHTLTESFEPFAPEARPGDRLLDRYADCLHFDERDPGQDRRPYLDELIARARADPLTVLAATDGSVPQSNQYQAASAAIIYKGHRELERTCYVSGRVTAPDAELNAISCAVRLAVKQANCQHIMVFTDSMGSAHRAVDPSVHSGQAFSLSVCRVLQEWFEADDFRRITFVYVPSALRWDIHGEAHKYVTELKVRVGRRKTDNSIDALRSRAAHSVLDSWSSTFQDPTYRGSEFLELQQPDGRPLQPSYLNGGPWLSTFGHSITEFARVCRCITGHTPIGAYYRRFKINEPHGCTCGAALQSRQHILFRCRDRYSVHYPRFLGDIASFMKYNPTAFGFNRDPSGVG</sequence>
<keyword evidence="1" id="KW-0812">Transmembrane</keyword>
<dbReference type="GO" id="GO:0003676">
    <property type="term" value="F:nucleic acid binding"/>
    <property type="evidence" value="ECO:0007669"/>
    <property type="project" value="InterPro"/>
</dbReference>
<comment type="caution">
    <text evidence="2">The sequence shown here is derived from an EMBL/GenBank/DDBJ whole genome shotgun (WGS) entry which is preliminary data.</text>
</comment>
<accession>A0A8S0XX92</accession>
<dbReference type="SUPFAM" id="SSF53098">
    <property type="entry name" value="Ribonuclease H-like"/>
    <property type="match status" value="1"/>
</dbReference>
<evidence type="ECO:0000256" key="1">
    <source>
        <dbReference type="SAM" id="Phobius"/>
    </source>
</evidence>
<dbReference type="AlphaFoldDB" id="A0A8S0XX92"/>
<dbReference type="Proteomes" id="UP000467700">
    <property type="component" value="Unassembled WGS sequence"/>
</dbReference>
<keyword evidence="1" id="KW-1133">Transmembrane helix</keyword>
<feature type="transmembrane region" description="Helical" evidence="1">
    <location>
        <begin position="47"/>
        <end position="69"/>
    </location>
</feature>
<protein>
    <recommendedName>
        <fullName evidence="4">RNase H type-1 domain-containing protein</fullName>
    </recommendedName>
</protein>